<evidence type="ECO:0000256" key="4">
    <source>
        <dbReference type="ARBA" id="ARBA00022989"/>
    </source>
</evidence>
<feature type="transmembrane region" description="Helical" evidence="8">
    <location>
        <begin position="517"/>
        <end position="537"/>
    </location>
</feature>
<dbReference type="OMA" id="NDMEEGH"/>
<dbReference type="SUPFAM" id="SSF48403">
    <property type="entry name" value="Ankyrin repeat"/>
    <property type="match status" value="1"/>
</dbReference>
<comment type="subcellular location">
    <subcellularLocation>
        <location evidence="1">Membrane</location>
        <topology evidence="1">Multi-pass membrane protein</topology>
    </subcellularLocation>
</comment>
<gene>
    <name evidence="11" type="ORF">FOZ63_030946</name>
</gene>
<feature type="region of interest" description="Disordered" evidence="9">
    <location>
        <begin position="1"/>
        <end position="52"/>
    </location>
</feature>
<keyword evidence="3 8" id="KW-0812">Transmembrane</keyword>
<keyword evidence="4 8" id="KW-1133">Transmembrane helix</keyword>
<dbReference type="AlphaFoldDB" id="A0A7J6SBS0"/>
<evidence type="ECO:0000256" key="8">
    <source>
        <dbReference type="RuleBase" id="RU079119"/>
    </source>
</evidence>
<comment type="caution">
    <text evidence="11">The sequence shown here is derived from an EMBL/GenBank/DDBJ whole genome shotgun (WGS) entry which is preliminary data.</text>
</comment>
<keyword evidence="6 8" id="KW-0012">Acyltransferase</keyword>
<organism evidence="11 12">
    <name type="scientific">Perkinsus olseni</name>
    <name type="common">Perkinsus atlanticus</name>
    <dbReference type="NCBI Taxonomy" id="32597"/>
    <lineage>
        <taxon>Eukaryota</taxon>
        <taxon>Sar</taxon>
        <taxon>Alveolata</taxon>
        <taxon>Perkinsozoa</taxon>
        <taxon>Perkinsea</taxon>
        <taxon>Perkinsida</taxon>
        <taxon>Perkinsidae</taxon>
        <taxon>Perkinsus</taxon>
    </lineage>
</organism>
<dbReference type="Gene3D" id="1.25.40.20">
    <property type="entry name" value="Ankyrin repeat-containing domain"/>
    <property type="match status" value="1"/>
</dbReference>
<evidence type="ECO:0000256" key="9">
    <source>
        <dbReference type="SAM" id="MobiDB-lite"/>
    </source>
</evidence>
<dbReference type="InterPro" id="IPR002110">
    <property type="entry name" value="Ankyrin_rpt"/>
</dbReference>
<feature type="compositionally biased region" description="Acidic residues" evidence="9">
    <location>
        <begin position="1"/>
        <end position="11"/>
    </location>
</feature>
<keyword evidence="7" id="KW-0040">ANK repeat</keyword>
<dbReference type="PANTHER" id="PTHR22883">
    <property type="entry name" value="ZINC FINGER DHHC DOMAIN CONTAINING PROTEIN"/>
    <property type="match status" value="1"/>
</dbReference>
<comment type="domain">
    <text evidence="8">The DHHC domain is required for palmitoyltransferase activity.</text>
</comment>
<evidence type="ECO:0000256" key="7">
    <source>
        <dbReference type="PROSITE-ProRule" id="PRU00023"/>
    </source>
</evidence>
<name>A0A7J6SBS0_PEROL</name>
<feature type="repeat" description="ANK" evidence="7">
    <location>
        <begin position="231"/>
        <end position="263"/>
    </location>
</feature>
<evidence type="ECO:0000256" key="2">
    <source>
        <dbReference type="ARBA" id="ARBA00022679"/>
    </source>
</evidence>
<evidence type="ECO:0000259" key="10">
    <source>
        <dbReference type="Pfam" id="PF01529"/>
    </source>
</evidence>
<dbReference type="SMART" id="SM00248">
    <property type="entry name" value="ANK"/>
    <property type="match status" value="3"/>
</dbReference>
<feature type="transmembrane region" description="Helical" evidence="8">
    <location>
        <begin position="567"/>
        <end position="588"/>
    </location>
</feature>
<comment type="catalytic activity">
    <reaction evidence="8">
        <text>L-cysteinyl-[protein] + hexadecanoyl-CoA = S-hexadecanoyl-L-cysteinyl-[protein] + CoA</text>
        <dbReference type="Rhea" id="RHEA:36683"/>
        <dbReference type="Rhea" id="RHEA-COMP:10131"/>
        <dbReference type="Rhea" id="RHEA-COMP:11032"/>
        <dbReference type="ChEBI" id="CHEBI:29950"/>
        <dbReference type="ChEBI" id="CHEBI:57287"/>
        <dbReference type="ChEBI" id="CHEBI:57379"/>
        <dbReference type="ChEBI" id="CHEBI:74151"/>
        <dbReference type="EC" id="2.3.1.225"/>
    </reaction>
</comment>
<keyword evidence="5 8" id="KW-0472">Membrane</keyword>
<feature type="transmembrane region" description="Helical" evidence="8">
    <location>
        <begin position="364"/>
        <end position="384"/>
    </location>
</feature>
<sequence>MDDESPLDSIEDTVLPPLPSKPREGTADDATQREDSPAETSTRERKDGTLAAGAAKDELIVVPSESVQVIDSEHADPGLQTAIATAIPAKEISDHDRLFYLARTSCFKEIVTMPQWKEDPHMILTARDDEGHSLLHWAALVDDFNFIEAFCNLPDFDTLVGPDPKASNLQTPLMWAIIKGNLRSMASLYARGASLAAADSLKANSVVLASQHNQLLALLLLHYWCQQQDNQGMTPLHRATISQWPEACDFLIGKGCNPLAKNNNDETPLDIARKQKNNFLANSILKSIVKHKSKQRRGYRQLEEANELTVRASGPSSATPEVIQNDMEEGHSHMPARAALDDELIAKEARVPWWMSLLGDKQSLWVFPGFYALVALVWISSFFLDIRPLGYDLAPVSYIIAEVLAPVCLVMFAVLVFGDPGRRPKRARGHSAVEELSEKIVAFAFRRETFDSVMDHDLSAISGQHVANMDPSRVCHTCWIWKGLRTKHCPICDCCVDDFDHHCTWLNNCVGGGNQRLFIVFCVAEFLIQLFHIIVAWQCLGRIPDAMKTDYSGWWGWITFVVGRQPLLLIVFIVEVMTLPWEAFIIFFQCRVVAKNMYTNEMINFHRYGHFWRMMATGGLSGVDPEEGRGRVHREFRNPFDKGVKTNCLDFWLGHRENRRRVVAMSDTEKENLTERCALGDREMDQFSGDLHPHQ</sequence>
<dbReference type="GO" id="GO:0006612">
    <property type="term" value="P:protein targeting to membrane"/>
    <property type="evidence" value="ECO:0007669"/>
    <property type="project" value="TreeGrafter"/>
</dbReference>
<reference evidence="11 12" key="1">
    <citation type="submission" date="2020-04" db="EMBL/GenBank/DDBJ databases">
        <title>Perkinsus olseni comparative genomics.</title>
        <authorList>
            <person name="Bogema D.R."/>
        </authorList>
    </citation>
    <scope>NUCLEOTIDE SEQUENCE [LARGE SCALE GENOMIC DNA]</scope>
    <source>
        <strain evidence="11 12">ATCC PRA-207</strain>
    </source>
</reference>
<dbReference type="InterPro" id="IPR001594">
    <property type="entry name" value="Palmitoyltrfase_DHHC"/>
</dbReference>
<dbReference type="GO" id="GO:0019706">
    <property type="term" value="F:protein-cysteine S-palmitoyltransferase activity"/>
    <property type="evidence" value="ECO:0007669"/>
    <property type="project" value="UniProtKB-EC"/>
</dbReference>
<feature type="compositionally biased region" description="Basic and acidic residues" evidence="9">
    <location>
        <begin position="21"/>
        <end position="48"/>
    </location>
</feature>
<evidence type="ECO:0000256" key="3">
    <source>
        <dbReference type="ARBA" id="ARBA00022692"/>
    </source>
</evidence>
<dbReference type="GO" id="GO:0016020">
    <property type="term" value="C:membrane"/>
    <property type="evidence" value="ECO:0007669"/>
    <property type="project" value="UniProtKB-SubCell"/>
</dbReference>
<evidence type="ECO:0000256" key="6">
    <source>
        <dbReference type="ARBA" id="ARBA00023315"/>
    </source>
</evidence>
<feature type="repeat" description="ANK" evidence="7">
    <location>
        <begin position="168"/>
        <end position="200"/>
    </location>
</feature>
<dbReference type="Proteomes" id="UP000553632">
    <property type="component" value="Unassembled WGS sequence"/>
</dbReference>
<keyword evidence="12" id="KW-1185">Reference proteome</keyword>
<protein>
    <recommendedName>
        <fullName evidence="8">Palmitoyltransferase</fullName>
        <ecNumber evidence="8">2.3.1.225</ecNumber>
    </recommendedName>
</protein>
<dbReference type="PROSITE" id="PS50216">
    <property type="entry name" value="DHHC"/>
    <property type="match status" value="1"/>
</dbReference>
<dbReference type="Pfam" id="PF12796">
    <property type="entry name" value="Ank_2"/>
    <property type="match status" value="1"/>
</dbReference>
<evidence type="ECO:0000313" key="11">
    <source>
        <dbReference type="EMBL" id="KAF4730399.1"/>
    </source>
</evidence>
<proteinExistence type="inferred from homology"/>
<evidence type="ECO:0000313" key="12">
    <source>
        <dbReference type="Proteomes" id="UP000553632"/>
    </source>
</evidence>
<dbReference type="EMBL" id="JABANO010019303">
    <property type="protein sequence ID" value="KAF4730399.1"/>
    <property type="molecule type" value="Genomic_DNA"/>
</dbReference>
<accession>A0A7J6SBS0</accession>
<evidence type="ECO:0000256" key="1">
    <source>
        <dbReference type="ARBA" id="ARBA00004141"/>
    </source>
</evidence>
<feature type="domain" description="Palmitoyltransferase DHHC" evidence="10">
    <location>
        <begin position="470"/>
        <end position="604"/>
    </location>
</feature>
<dbReference type="EC" id="2.3.1.225" evidence="8"/>
<feature type="transmembrane region" description="Helical" evidence="8">
    <location>
        <begin position="396"/>
        <end position="418"/>
    </location>
</feature>
<keyword evidence="2 8" id="KW-0808">Transferase</keyword>
<evidence type="ECO:0000256" key="5">
    <source>
        <dbReference type="ARBA" id="ARBA00023136"/>
    </source>
</evidence>
<dbReference type="InterPro" id="IPR036770">
    <property type="entry name" value="Ankyrin_rpt-contain_sf"/>
</dbReference>
<comment type="similarity">
    <text evidence="8">Belongs to the DHHC palmitoyltransferase family.</text>
</comment>
<dbReference type="Pfam" id="PF01529">
    <property type="entry name" value="DHHC"/>
    <property type="match status" value="1"/>
</dbReference>
<dbReference type="GO" id="GO:0005783">
    <property type="term" value="C:endoplasmic reticulum"/>
    <property type="evidence" value="ECO:0007669"/>
    <property type="project" value="TreeGrafter"/>
</dbReference>
<dbReference type="PROSITE" id="PS50088">
    <property type="entry name" value="ANK_REPEAT"/>
    <property type="match status" value="2"/>
</dbReference>
<dbReference type="GO" id="GO:0005794">
    <property type="term" value="C:Golgi apparatus"/>
    <property type="evidence" value="ECO:0007669"/>
    <property type="project" value="TreeGrafter"/>
</dbReference>
<dbReference type="InterPro" id="IPR039859">
    <property type="entry name" value="PFA4/ZDH16/20/ERF2-like"/>
</dbReference>